<dbReference type="InParanoid" id="A0A0Q3FUF6"/>
<sequence>MLKKLKLHDAELQDVVLGKDDVGDLPSVKWMAVAKVLTGKSFGKGALQVTTQSAWGVDREVLLRELEPNLFLLQAFCLGDWKRIMEDAGVWFREHADEDLQFGEWMLADEALWRPGTPGMRGGSSSGGQEHGRGGRGAHSQGGRFDGRGRGRGRGEERVHRRWKPRQPTNSGGRNRSSMNAGLNDAEELADTATSPIKSLASQKLADQGGSEAKKHLDMDATSQEQGDERVPPPPPQYIPPREQKKMKKSTGVEGKQKGETSSSSNAGSAASPAEDRREQ</sequence>
<evidence type="ECO:0000313" key="4">
    <source>
        <dbReference type="Proteomes" id="UP000008810"/>
    </source>
</evidence>
<dbReference type="OrthoDB" id="1750606at2759"/>
<protein>
    <recommendedName>
        <fullName evidence="5">DUF4283 domain-containing protein</fullName>
    </recommendedName>
</protein>
<dbReference type="AlphaFoldDB" id="A0A0Q3FUF6"/>
<feature type="region of interest" description="Disordered" evidence="1">
    <location>
        <begin position="202"/>
        <end position="280"/>
    </location>
</feature>
<feature type="compositionally biased region" description="Polar residues" evidence="1">
    <location>
        <begin position="167"/>
        <end position="180"/>
    </location>
</feature>
<reference evidence="3" key="3">
    <citation type="submission" date="2018-08" db="UniProtKB">
        <authorList>
            <consortium name="EnsemblPlants"/>
        </authorList>
    </citation>
    <scope>IDENTIFICATION</scope>
    <source>
        <strain evidence="3">cv. Bd21</strain>
    </source>
</reference>
<dbReference type="Proteomes" id="UP000008810">
    <property type="component" value="Chromosome 2"/>
</dbReference>
<evidence type="ECO:0000256" key="1">
    <source>
        <dbReference type="SAM" id="MobiDB-lite"/>
    </source>
</evidence>
<evidence type="ECO:0000313" key="2">
    <source>
        <dbReference type="EMBL" id="KQK02951.2"/>
    </source>
</evidence>
<accession>A0A0Q3FUF6</accession>
<reference evidence="2 3" key="1">
    <citation type="journal article" date="2010" name="Nature">
        <title>Genome sequencing and analysis of the model grass Brachypodium distachyon.</title>
        <authorList>
            <consortium name="International Brachypodium Initiative"/>
        </authorList>
    </citation>
    <scope>NUCLEOTIDE SEQUENCE [LARGE SCALE GENOMIC DNA]</scope>
    <source>
        <strain evidence="2 3">Bd21</strain>
    </source>
</reference>
<keyword evidence="4" id="KW-1185">Reference proteome</keyword>
<reference evidence="2" key="2">
    <citation type="submission" date="2017-06" db="EMBL/GenBank/DDBJ databases">
        <title>WGS assembly of Brachypodium distachyon.</title>
        <authorList>
            <consortium name="The International Brachypodium Initiative"/>
            <person name="Lucas S."/>
            <person name="Harmon-Smith M."/>
            <person name="Lail K."/>
            <person name="Tice H."/>
            <person name="Grimwood J."/>
            <person name="Bruce D."/>
            <person name="Barry K."/>
            <person name="Shu S."/>
            <person name="Lindquist E."/>
            <person name="Wang M."/>
            <person name="Pitluck S."/>
            <person name="Vogel J.P."/>
            <person name="Garvin D.F."/>
            <person name="Mockler T.C."/>
            <person name="Schmutz J."/>
            <person name="Rokhsar D."/>
            <person name="Bevan M.W."/>
        </authorList>
    </citation>
    <scope>NUCLEOTIDE SEQUENCE</scope>
    <source>
        <strain evidence="2">Bd21</strain>
    </source>
</reference>
<feature type="region of interest" description="Disordered" evidence="1">
    <location>
        <begin position="113"/>
        <end position="180"/>
    </location>
</feature>
<name>A0A0Q3FUF6_BRADI</name>
<evidence type="ECO:0000313" key="3">
    <source>
        <dbReference type="EnsemblPlants" id="KQK02951"/>
    </source>
</evidence>
<evidence type="ECO:0008006" key="5">
    <source>
        <dbReference type="Google" id="ProtNLM"/>
    </source>
</evidence>
<proteinExistence type="predicted"/>
<gene>
    <name evidence="2" type="ORF">BRADI_2g04624v3</name>
</gene>
<dbReference type="Gramene" id="KQK02951">
    <property type="protein sequence ID" value="KQK02951"/>
    <property type="gene ID" value="BRADI_2g04624v3"/>
</dbReference>
<feature type="compositionally biased region" description="Basic and acidic residues" evidence="1">
    <location>
        <begin position="145"/>
        <end position="159"/>
    </location>
</feature>
<dbReference type="EnsemblPlants" id="KQK02951">
    <property type="protein sequence ID" value="KQK02951"/>
    <property type="gene ID" value="BRADI_2g04624v3"/>
</dbReference>
<organism evidence="2">
    <name type="scientific">Brachypodium distachyon</name>
    <name type="common">Purple false brome</name>
    <name type="synonym">Trachynia distachya</name>
    <dbReference type="NCBI Taxonomy" id="15368"/>
    <lineage>
        <taxon>Eukaryota</taxon>
        <taxon>Viridiplantae</taxon>
        <taxon>Streptophyta</taxon>
        <taxon>Embryophyta</taxon>
        <taxon>Tracheophyta</taxon>
        <taxon>Spermatophyta</taxon>
        <taxon>Magnoliopsida</taxon>
        <taxon>Liliopsida</taxon>
        <taxon>Poales</taxon>
        <taxon>Poaceae</taxon>
        <taxon>BOP clade</taxon>
        <taxon>Pooideae</taxon>
        <taxon>Stipodae</taxon>
        <taxon>Brachypodieae</taxon>
        <taxon>Brachypodium</taxon>
    </lineage>
</organism>
<dbReference type="EMBL" id="CM000881">
    <property type="protein sequence ID" value="KQK02951.2"/>
    <property type="molecule type" value="Genomic_DNA"/>
</dbReference>
<feature type="compositionally biased region" description="Low complexity" evidence="1">
    <location>
        <begin position="262"/>
        <end position="273"/>
    </location>
</feature>